<dbReference type="PROSITE" id="PS00584">
    <property type="entry name" value="PFKB_KINASES_2"/>
    <property type="match status" value="1"/>
</dbReference>
<feature type="domain" description="Carbohydrate kinase PfkB" evidence="4">
    <location>
        <begin position="42"/>
        <end position="278"/>
    </location>
</feature>
<keyword evidence="3 5" id="KW-0418">Kinase</keyword>
<dbReference type="InterPro" id="IPR011611">
    <property type="entry name" value="PfkB_dom"/>
</dbReference>
<dbReference type="Proteomes" id="UP001284601">
    <property type="component" value="Unassembled WGS sequence"/>
</dbReference>
<evidence type="ECO:0000256" key="2">
    <source>
        <dbReference type="ARBA" id="ARBA00022679"/>
    </source>
</evidence>
<dbReference type="PANTHER" id="PTHR43320">
    <property type="entry name" value="SUGAR KINASE"/>
    <property type="match status" value="1"/>
</dbReference>
<sequence length="310" mass="32115">MAVTVNGSRLALQGEEEALSDGERFVALGDNCVDHYRALGVRAAGGNAVNVAVNWARAGLRSGYMGAVGPDPDGDLLRTEIAAQGVDVSRLHTLDGATGVTLIELTADGERVLAHEDFGVTADYRPDAADLDFAAGAAIAHCSTLTDFRAAVLGLAQRGVPVSYDFSTRHELEGLTGIDVAFYSWEATADDGARALLRQALAGGARHAVVTCGRHGSLAGSAEEIVFVPAREVEVVDTLGAGDSYIAAFLRALLERRPLIECAARGTDAAAECCGRFGGFPQAATAAVSAAVEQAGSVATKQRRTDDGDK</sequence>
<dbReference type="InterPro" id="IPR002173">
    <property type="entry name" value="Carboh/pur_kinase_PfkB_CS"/>
</dbReference>
<comment type="similarity">
    <text evidence="1">Belongs to the carbohydrate kinase PfkB family.</text>
</comment>
<comment type="caution">
    <text evidence="5">The sequence shown here is derived from an EMBL/GenBank/DDBJ whole genome shotgun (WGS) entry which is preliminary data.</text>
</comment>
<proteinExistence type="inferred from homology"/>
<evidence type="ECO:0000313" key="5">
    <source>
        <dbReference type="EMBL" id="MDW5596855.1"/>
    </source>
</evidence>
<evidence type="ECO:0000259" key="4">
    <source>
        <dbReference type="Pfam" id="PF00294"/>
    </source>
</evidence>
<dbReference type="RefSeq" id="WP_318599291.1">
    <property type="nucleotide sequence ID" value="NZ_JAWSTH010000067.1"/>
</dbReference>
<dbReference type="Pfam" id="PF00294">
    <property type="entry name" value="PfkB"/>
    <property type="match status" value="1"/>
</dbReference>
<dbReference type="EMBL" id="JAWSTH010000067">
    <property type="protein sequence ID" value="MDW5596855.1"/>
    <property type="molecule type" value="Genomic_DNA"/>
</dbReference>
<accession>A0ABU4HWG4</accession>
<dbReference type="SUPFAM" id="SSF53613">
    <property type="entry name" value="Ribokinase-like"/>
    <property type="match status" value="1"/>
</dbReference>
<dbReference type="Gene3D" id="3.40.1190.20">
    <property type="match status" value="1"/>
</dbReference>
<reference evidence="6" key="1">
    <citation type="submission" date="2023-07" db="EMBL/GenBank/DDBJ databases">
        <title>Conexibacter stalactiti sp. nov., isolated from stalactites in a lava cave and emended description of the genus Conexibacter.</title>
        <authorList>
            <person name="Lee S.D."/>
        </authorList>
    </citation>
    <scope>NUCLEOTIDE SEQUENCE [LARGE SCALE GENOMIC DNA]</scope>
    <source>
        <strain evidence="6">KCTC 39840</strain>
    </source>
</reference>
<dbReference type="InterPro" id="IPR029056">
    <property type="entry name" value="Ribokinase-like"/>
</dbReference>
<keyword evidence="6" id="KW-1185">Reference proteome</keyword>
<protein>
    <submittedName>
        <fullName evidence="5">PfkB family carbohydrate kinase</fullName>
    </submittedName>
</protein>
<dbReference type="InterPro" id="IPR052700">
    <property type="entry name" value="Carb_kinase_PfkB-like"/>
</dbReference>
<organism evidence="5 6">
    <name type="scientific">Conexibacter stalactiti</name>
    <dbReference type="NCBI Taxonomy" id="1940611"/>
    <lineage>
        <taxon>Bacteria</taxon>
        <taxon>Bacillati</taxon>
        <taxon>Actinomycetota</taxon>
        <taxon>Thermoleophilia</taxon>
        <taxon>Solirubrobacterales</taxon>
        <taxon>Conexibacteraceae</taxon>
        <taxon>Conexibacter</taxon>
    </lineage>
</organism>
<reference evidence="5 6" key="2">
    <citation type="submission" date="2023-10" db="EMBL/GenBank/DDBJ databases">
        <authorList>
            <person name="Han X.F."/>
        </authorList>
    </citation>
    <scope>NUCLEOTIDE SEQUENCE [LARGE SCALE GENOMIC DNA]</scope>
    <source>
        <strain evidence="5 6">KCTC 39840</strain>
    </source>
</reference>
<evidence type="ECO:0000256" key="1">
    <source>
        <dbReference type="ARBA" id="ARBA00010688"/>
    </source>
</evidence>
<evidence type="ECO:0000313" key="6">
    <source>
        <dbReference type="Proteomes" id="UP001284601"/>
    </source>
</evidence>
<keyword evidence="2" id="KW-0808">Transferase</keyword>
<evidence type="ECO:0000256" key="3">
    <source>
        <dbReference type="ARBA" id="ARBA00022777"/>
    </source>
</evidence>
<dbReference type="PANTHER" id="PTHR43320:SF3">
    <property type="entry name" value="CARBOHYDRATE KINASE PFKB DOMAIN-CONTAINING PROTEIN"/>
    <property type="match status" value="1"/>
</dbReference>
<name>A0ABU4HWG4_9ACTN</name>
<dbReference type="GO" id="GO:0016301">
    <property type="term" value="F:kinase activity"/>
    <property type="evidence" value="ECO:0007669"/>
    <property type="project" value="UniProtKB-KW"/>
</dbReference>
<gene>
    <name evidence="5" type="ORF">R7226_21085</name>
</gene>